<keyword evidence="3 5" id="KW-0472">Membrane</keyword>
<evidence type="ECO:0000256" key="1">
    <source>
        <dbReference type="ARBA" id="ARBA00022692"/>
    </source>
</evidence>
<gene>
    <name evidence="6" type="ORF">PHISCL_09359</name>
</gene>
<dbReference type="PANTHER" id="PTHR28263">
    <property type="entry name" value="GOLGI TO ER TRAFFIC PROTEIN 2"/>
    <property type="match status" value="1"/>
</dbReference>
<feature type="compositionally biased region" description="Low complexity" evidence="4">
    <location>
        <begin position="60"/>
        <end position="69"/>
    </location>
</feature>
<organism evidence="6 7">
    <name type="scientific">Aspergillus sclerotialis</name>
    <dbReference type="NCBI Taxonomy" id="2070753"/>
    <lineage>
        <taxon>Eukaryota</taxon>
        <taxon>Fungi</taxon>
        <taxon>Dikarya</taxon>
        <taxon>Ascomycota</taxon>
        <taxon>Pezizomycotina</taxon>
        <taxon>Eurotiomycetes</taxon>
        <taxon>Eurotiomycetidae</taxon>
        <taxon>Eurotiales</taxon>
        <taxon>Aspergillaceae</taxon>
        <taxon>Aspergillus</taxon>
        <taxon>Aspergillus subgen. Polypaecilum</taxon>
    </lineage>
</organism>
<dbReference type="STRING" id="2070753.A0A3A2Z5G3"/>
<feature type="compositionally biased region" description="Gly residues" evidence="4">
    <location>
        <begin position="135"/>
        <end position="145"/>
    </location>
</feature>
<evidence type="ECO:0000313" key="7">
    <source>
        <dbReference type="Proteomes" id="UP000266188"/>
    </source>
</evidence>
<reference evidence="7" key="1">
    <citation type="submission" date="2017-02" db="EMBL/GenBank/DDBJ databases">
        <authorList>
            <person name="Tafer H."/>
            <person name="Lopandic K."/>
        </authorList>
    </citation>
    <scope>NUCLEOTIDE SEQUENCE [LARGE SCALE GENOMIC DNA]</scope>
    <source>
        <strain evidence="7">CBS 366.77</strain>
    </source>
</reference>
<comment type="caution">
    <text evidence="6">The sequence shown here is derived from an EMBL/GenBank/DDBJ whole genome shotgun (WGS) entry which is preliminary data.</text>
</comment>
<dbReference type="AlphaFoldDB" id="A0A3A2Z5G3"/>
<evidence type="ECO:0000256" key="5">
    <source>
        <dbReference type="SAM" id="Phobius"/>
    </source>
</evidence>
<name>A0A3A2Z5G3_9EURO</name>
<feature type="transmembrane region" description="Helical" evidence="5">
    <location>
        <begin position="188"/>
        <end position="206"/>
    </location>
</feature>
<feature type="region of interest" description="Disordered" evidence="4">
    <location>
        <begin position="102"/>
        <end position="145"/>
    </location>
</feature>
<evidence type="ECO:0000256" key="3">
    <source>
        <dbReference type="ARBA" id="ARBA00023136"/>
    </source>
</evidence>
<feature type="non-terminal residue" evidence="6">
    <location>
        <position position="253"/>
    </location>
</feature>
<protein>
    <recommendedName>
        <fullName evidence="8">GET complex, subunit GET2</fullName>
    </recommendedName>
</protein>
<feature type="compositionally biased region" description="Basic and acidic residues" evidence="4">
    <location>
        <begin position="18"/>
        <end position="34"/>
    </location>
</feature>
<dbReference type="OrthoDB" id="5393181at2759"/>
<dbReference type="Pfam" id="PF08690">
    <property type="entry name" value="GET2"/>
    <property type="match status" value="1"/>
</dbReference>
<dbReference type="Proteomes" id="UP000266188">
    <property type="component" value="Unassembled WGS sequence"/>
</dbReference>
<feature type="region of interest" description="Disordered" evidence="4">
    <location>
        <begin position="1"/>
        <end position="86"/>
    </location>
</feature>
<dbReference type="InterPro" id="IPR028143">
    <property type="entry name" value="Get2/sif1"/>
</dbReference>
<accession>A0A3A2Z5G3</accession>
<evidence type="ECO:0000256" key="4">
    <source>
        <dbReference type="SAM" id="MobiDB-lite"/>
    </source>
</evidence>
<keyword evidence="2 5" id="KW-1133">Transmembrane helix</keyword>
<keyword evidence="1 5" id="KW-0812">Transmembrane</keyword>
<keyword evidence="7" id="KW-1185">Reference proteome</keyword>
<evidence type="ECO:0000256" key="2">
    <source>
        <dbReference type="ARBA" id="ARBA00022989"/>
    </source>
</evidence>
<dbReference type="GO" id="GO:0006890">
    <property type="term" value="P:retrograde vesicle-mediated transport, Golgi to endoplasmic reticulum"/>
    <property type="evidence" value="ECO:0007669"/>
    <property type="project" value="TreeGrafter"/>
</dbReference>
<dbReference type="EMBL" id="MVGC01000579">
    <property type="protein sequence ID" value="RJE18309.1"/>
    <property type="molecule type" value="Genomic_DNA"/>
</dbReference>
<dbReference type="PANTHER" id="PTHR28263:SF1">
    <property type="entry name" value="GOLGI TO ER TRAFFIC PROTEIN 2"/>
    <property type="match status" value="1"/>
</dbReference>
<feature type="transmembrane region" description="Helical" evidence="5">
    <location>
        <begin position="226"/>
        <end position="243"/>
    </location>
</feature>
<evidence type="ECO:0008006" key="8">
    <source>
        <dbReference type="Google" id="ProtNLM"/>
    </source>
</evidence>
<proteinExistence type="predicted"/>
<evidence type="ECO:0000313" key="6">
    <source>
        <dbReference type="EMBL" id="RJE18309.1"/>
    </source>
</evidence>
<sequence>MSSPEESPAQRSARLRRERREAKIREGGAARLDKITNLSGRTPASLREDPSPSPQPPSRTPSTQDTAPQPTRPTPTPNAETQSPEALQAQQEYIRALLRSAPPQQQQGMDEDPTMKLLGSLLGGVPPGDPNAGAAGAGAGAGAGGPGLSPADIASSLGVPPFIANMLGAAGSKPQTEAEKKQVQTWKLLHVLFSVAVAVYLLFLFGASVTTYGSQPPPPATAQNPFVIFVTGEMVLSGARLLMRNRDGGAGLG</sequence>